<sequence length="97" mass="11151">MCHVIKRLQRRTCHMPAVVASPMRHRRLQRGYHRISLKNVAKIDQVLLRLGRVVRTPVFISCENMENIPLRIQHALGVGSPTIAVLDTDDRARIGRH</sequence>
<organism evidence="1 2">
    <name type="scientific">Octadecabacter antarcticus 307</name>
    <dbReference type="NCBI Taxonomy" id="391626"/>
    <lineage>
        <taxon>Bacteria</taxon>
        <taxon>Pseudomonadati</taxon>
        <taxon>Pseudomonadota</taxon>
        <taxon>Alphaproteobacteria</taxon>
        <taxon>Rhodobacterales</taxon>
        <taxon>Roseobacteraceae</taxon>
        <taxon>Octadecabacter</taxon>
    </lineage>
</organism>
<geneLocation type="plasmid" evidence="1 2">
    <name>pOA307_63</name>
</geneLocation>
<dbReference type="EMBL" id="CP003741">
    <property type="protein sequence ID" value="AGI70247.1"/>
    <property type="molecule type" value="Genomic_DNA"/>
</dbReference>
<evidence type="ECO:0000313" key="1">
    <source>
        <dbReference type="EMBL" id="AGI70247.1"/>
    </source>
</evidence>
<keyword evidence="2" id="KW-1185">Reference proteome</keyword>
<reference evidence="1 2" key="1">
    <citation type="journal article" date="2013" name="PLoS ONE">
        <title>Poles Apart: Arctic and Antarctic Octadecabacter strains Share High Genome Plasticity and a New Type of Xanthorhodopsin.</title>
        <authorList>
            <person name="Vollmers J."/>
            <person name="Voget S."/>
            <person name="Dietrich S."/>
            <person name="Gollnow K."/>
            <person name="Smits M."/>
            <person name="Meyer K."/>
            <person name="Brinkhoff T."/>
            <person name="Simon M."/>
            <person name="Daniel R."/>
        </authorList>
    </citation>
    <scope>NUCLEOTIDE SEQUENCE [LARGE SCALE GENOMIC DNA]</scope>
    <source>
        <strain evidence="1 2">307</strain>
        <plasmid evidence="1">pOA307_63</plasmid>
    </source>
</reference>
<gene>
    <name evidence="1" type="ORF">OAN307_63p00280</name>
</gene>
<accession>M9RDH9</accession>
<dbReference type="Proteomes" id="UP000005307">
    <property type="component" value="Plasmid pOA307_63"/>
</dbReference>
<dbReference type="HOGENOM" id="CLU_2343937_0_0_5"/>
<dbReference type="KEGG" id="oat:OAN307_63p00280"/>
<evidence type="ECO:0000313" key="2">
    <source>
        <dbReference type="Proteomes" id="UP000005307"/>
    </source>
</evidence>
<dbReference type="AlphaFoldDB" id="M9RDH9"/>
<proteinExistence type="predicted"/>
<name>M9RDH9_9RHOB</name>
<keyword evidence="1" id="KW-0614">Plasmid</keyword>
<protein>
    <submittedName>
        <fullName evidence="1">Uncharacterized protein</fullName>
    </submittedName>
</protein>